<keyword evidence="6 8" id="KW-1133">Transmembrane helix</keyword>
<dbReference type="InterPro" id="IPR052017">
    <property type="entry name" value="TSUP"/>
</dbReference>
<evidence type="ECO:0000256" key="3">
    <source>
        <dbReference type="ARBA" id="ARBA00022448"/>
    </source>
</evidence>
<feature type="transmembrane region" description="Helical" evidence="8">
    <location>
        <begin position="245"/>
        <end position="262"/>
    </location>
</feature>
<evidence type="ECO:0000313" key="9">
    <source>
        <dbReference type="EMBL" id="BBX35910.1"/>
    </source>
</evidence>
<evidence type="ECO:0000313" key="10">
    <source>
        <dbReference type="Proteomes" id="UP000465622"/>
    </source>
</evidence>
<protein>
    <recommendedName>
        <fullName evidence="8">Probable membrane transporter protein</fullName>
    </recommendedName>
</protein>
<comment type="subcellular location">
    <subcellularLocation>
        <location evidence="1 8">Cell membrane</location>
        <topology evidence="1 8">Multi-pass membrane protein</topology>
    </subcellularLocation>
</comment>
<keyword evidence="7 8" id="KW-0472">Membrane</keyword>
<dbReference type="PANTHER" id="PTHR30269:SF0">
    <property type="entry name" value="MEMBRANE TRANSPORTER PROTEIN YFCA-RELATED"/>
    <property type="match status" value="1"/>
</dbReference>
<feature type="transmembrane region" description="Helical" evidence="8">
    <location>
        <begin position="85"/>
        <end position="105"/>
    </location>
</feature>
<keyword evidence="5 8" id="KW-0812">Transmembrane</keyword>
<feature type="transmembrane region" description="Helical" evidence="8">
    <location>
        <begin position="54"/>
        <end position="73"/>
    </location>
</feature>
<evidence type="ECO:0000256" key="4">
    <source>
        <dbReference type="ARBA" id="ARBA00022475"/>
    </source>
</evidence>
<name>A0ABN5YE49_MYCME</name>
<reference evidence="9 10" key="1">
    <citation type="journal article" date="2019" name="Emerg. Microbes Infect.">
        <title>Comprehensive subspecies identification of 175 nontuberculous mycobacteria species based on 7547 genomic profiles.</title>
        <authorList>
            <person name="Matsumoto Y."/>
            <person name="Kinjo T."/>
            <person name="Motooka D."/>
            <person name="Nabeya D."/>
            <person name="Jung N."/>
            <person name="Uechi K."/>
            <person name="Horii T."/>
            <person name="Iida T."/>
            <person name="Fujita J."/>
            <person name="Nakamura S."/>
        </authorList>
    </citation>
    <scope>NUCLEOTIDE SEQUENCE [LARGE SCALE GENOMIC DNA]</scope>
    <source>
        <strain evidence="9 10">JCM 12375</strain>
    </source>
</reference>
<proteinExistence type="inferred from homology"/>
<sequence>MHVPANPRPARRMSFWDVALLVVAGVAGGLTGSIAGLASVATYPALLLIGLPPVTANVTNTVAVVFNGIGSVWGSRPELAGQGEWIKRIIPVAAVGGAVGAALLLCTPAEGFEKVVPILLAVASVAILLPRKEHREARVADHREHIVRVTFEAAAIFAITIYGGYFGAAAGVLLLALLLRAGGATLAHANAGKNVILGVANSVAAVAFTALAPVYWPAVVPLGLGCLIGSRLGPIVVRHAPATPLRVLIGAAGVALAVKLALDAY</sequence>
<gene>
    <name evidence="9" type="ORF">MMAGJ_51920</name>
</gene>
<feature type="transmembrane region" description="Helical" evidence="8">
    <location>
        <begin position="151"/>
        <end position="179"/>
    </location>
</feature>
<dbReference type="InterPro" id="IPR002781">
    <property type="entry name" value="TM_pro_TauE-like"/>
</dbReference>
<keyword evidence="10" id="KW-1185">Reference proteome</keyword>
<evidence type="ECO:0000256" key="1">
    <source>
        <dbReference type="ARBA" id="ARBA00004651"/>
    </source>
</evidence>
<dbReference type="Pfam" id="PF01925">
    <property type="entry name" value="TauE"/>
    <property type="match status" value="1"/>
</dbReference>
<dbReference type="PANTHER" id="PTHR30269">
    <property type="entry name" value="TRANSMEMBRANE PROTEIN YFCA"/>
    <property type="match status" value="1"/>
</dbReference>
<comment type="similarity">
    <text evidence="2 8">Belongs to the 4-toluene sulfonate uptake permease (TSUP) (TC 2.A.102) family.</text>
</comment>
<evidence type="ECO:0000256" key="2">
    <source>
        <dbReference type="ARBA" id="ARBA00009142"/>
    </source>
</evidence>
<organism evidence="9 10">
    <name type="scientific">Mycolicibacterium mageritense</name>
    <name type="common">Mycobacterium mageritense</name>
    <dbReference type="NCBI Taxonomy" id="53462"/>
    <lineage>
        <taxon>Bacteria</taxon>
        <taxon>Bacillati</taxon>
        <taxon>Actinomycetota</taxon>
        <taxon>Actinomycetes</taxon>
        <taxon>Mycobacteriales</taxon>
        <taxon>Mycobacteriaceae</taxon>
        <taxon>Mycolicibacterium</taxon>
    </lineage>
</organism>
<accession>A0ABN5YE49</accession>
<evidence type="ECO:0000256" key="5">
    <source>
        <dbReference type="ARBA" id="ARBA00022692"/>
    </source>
</evidence>
<feature type="transmembrane region" description="Helical" evidence="8">
    <location>
        <begin position="18"/>
        <end position="42"/>
    </location>
</feature>
<dbReference type="Proteomes" id="UP000465622">
    <property type="component" value="Chromosome"/>
</dbReference>
<keyword evidence="4 8" id="KW-1003">Cell membrane</keyword>
<feature type="transmembrane region" description="Helical" evidence="8">
    <location>
        <begin position="199"/>
        <end position="224"/>
    </location>
</feature>
<evidence type="ECO:0000256" key="7">
    <source>
        <dbReference type="ARBA" id="ARBA00023136"/>
    </source>
</evidence>
<evidence type="ECO:0000256" key="8">
    <source>
        <dbReference type="RuleBase" id="RU363041"/>
    </source>
</evidence>
<evidence type="ECO:0000256" key="6">
    <source>
        <dbReference type="ARBA" id="ARBA00022989"/>
    </source>
</evidence>
<dbReference type="EMBL" id="AP022567">
    <property type="protein sequence ID" value="BBX35910.1"/>
    <property type="molecule type" value="Genomic_DNA"/>
</dbReference>
<keyword evidence="3" id="KW-0813">Transport</keyword>